<reference evidence="4" key="2">
    <citation type="submission" date="2015-05" db="EMBL/GenBank/DDBJ databases">
        <title>Complete genome sequence of Halanaeroarchaeum sulfurireducens type strain M27-SA2, a sulfate-reducer haloarchaeon from marine anoxic lake Medee.</title>
        <authorList>
            <person name="Messina E."/>
            <person name="Kublanov I.V."/>
            <person name="Toshchakov S."/>
            <person name="Arcadi E."/>
            <person name="La Spada G."/>
            <person name="La Cono V."/>
            <person name="Yakimov M.M."/>
        </authorList>
    </citation>
    <scope>NUCLEOTIDE SEQUENCE [LARGE SCALE GENOMIC DNA]</scope>
    <source>
        <strain evidence="4">M27-SA2</strain>
    </source>
</reference>
<dbReference type="EMBL" id="CP008874">
    <property type="protein sequence ID" value="AKH97428.1"/>
    <property type="molecule type" value="Genomic_DNA"/>
</dbReference>
<organism evidence="2 5">
    <name type="scientific">Halanaeroarchaeum sulfurireducens</name>
    <dbReference type="NCBI Taxonomy" id="1604004"/>
    <lineage>
        <taxon>Archaea</taxon>
        <taxon>Methanobacteriati</taxon>
        <taxon>Methanobacteriota</taxon>
        <taxon>Stenosarchaea group</taxon>
        <taxon>Halobacteria</taxon>
        <taxon>Halobacteriales</taxon>
        <taxon>Halobacteriaceae</taxon>
        <taxon>Halanaeroarchaeum</taxon>
    </lineage>
</organism>
<proteinExistence type="predicted"/>
<dbReference type="STRING" id="1604004.HLASA_0927"/>
<reference evidence="2 5" key="1">
    <citation type="journal article" date="2015" name="ISME J.">
        <title>Elemental sulfur and acetate can support life of a novel strictly anaerobic haloarchaeon.</title>
        <authorList>
            <person name="Sorokin D.Y."/>
            <person name="Kublanov I.V."/>
            <person name="Gavrilov S.N."/>
            <person name="Rojo D."/>
            <person name="Roman P."/>
            <person name="Golyshin P.N."/>
            <person name="Slepak V.Z."/>
            <person name="Smedile F."/>
            <person name="Ferrer M."/>
            <person name="Messina E."/>
            <person name="La Cono V."/>
            <person name="Yakimov M.M."/>
        </authorList>
    </citation>
    <scope>NUCLEOTIDE SEQUENCE [LARGE SCALE GENOMIC DNA]</scope>
    <source>
        <strain evidence="2 5">HSR2</strain>
    </source>
</reference>
<dbReference type="Proteomes" id="UP000060390">
    <property type="component" value="Chromosome"/>
</dbReference>
<dbReference type="EMBL" id="CP011564">
    <property type="protein sequence ID" value="ALG81824.1"/>
    <property type="molecule type" value="Genomic_DNA"/>
</dbReference>
<dbReference type="Proteomes" id="UP000069906">
    <property type="component" value="Chromosome"/>
</dbReference>
<evidence type="ECO:0000313" key="2">
    <source>
        <dbReference type="EMBL" id="AKH97428.1"/>
    </source>
</evidence>
<dbReference type="AlphaFoldDB" id="A0A0F7PDL4"/>
<evidence type="ECO:0000313" key="3">
    <source>
        <dbReference type="EMBL" id="ALG81824.1"/>
    </source>
</evidence>
<dbReference type="HOGENOM" id="CLU_745149_0_0_2"/>
<dbReference type="InterPro" id="IPR055259">
    <property type="entry name" value="YkvP/CgeB_Glyco_trans-like"/>
</dbReference>
<gene>
    <name evidence="3" type="ORF">HLASA_0927</name>
    <name evidence="2" type="ORF">HLASF_0938</name>
</gene>
<evidence type="ECO:0000313" key="4">
    <source>
        <dbReference type="Proteomes" id="UP000060390"/>
    </source>
</evidence>
<dbReference type="KEGG" id="hsf:HLASA_0927"/>
<accession>A0A0F7PDL4</accession>
<dbReference type="KEGG" id="hsu:HLASF_0938"/>
<sequence length="371" mass="44143">MLPPLARTKSKIYDNEEEDELMTERRLEESAGNTVILGSQRWRTGPNGRYLIHFEKAFKENDQVDLIPLSKSAYKLTRFFDILRGSQNATSLPENYQKKINNFGRLIGLSDKPYQLPSIIRHKARNIESITLFAGQIYEIRLLDLINWRDKTIILYIADAWEPKFKRLNTLIEQYDIDHIFASYEKATKYLKGRGHKAYWLPQAINPEIWRDYKLSKKYGLIQFGRKNPTLHKFGKEHFDNEDYIHEFIHGDINLAKHINESEFTLLAPRKLQSPEQTGDISPVTLRYYQAMACKSMPAGFKPREFDKVFSDDIFFLEYENDEQFRSDIEYFKQHKEEYWNRINRNYELMMSNHTWQKRVNTMSNIVNNEI</sequence>
<dbReference type="Pfam" id="PF13524">
    <property type="entry name" value="Glyco_trans_1_2"/>
    <property type="match status" value="1"/>
</dbReference>
<keyword evidence="5" id="KW-1185">Reference proteome</keyword>
<feature type="domain" description="Spore protein YkvP/CgeB glycosyl transferase-like" evidence="1">
    <location>
        <begin position="232"/>
        <end position="363"/>
    </location>
</feature>
<name>A0A0F7PDL4_9EURY</name>
<reference evidence="3 4" key="3">
    <citation type="journal article" date="2016" name="Stand. Genomic Sci.">
        <title>Complete genome sequence of 'Halanaeroarchaeum sulfurireducens' M27-SA2, a sulfur-reducing and acetate-oxidizing haloarchaeon from the deep-sea hypersaline anoxic lake Medee.</title>
        <authorList>
            <person name="Messina E."/>
            <person name="Sorokin D.Y."/>
            <person name="Kublanov I.V."/>
            <person name="Toshchakov S."/>
            <person name="Lopatina A."/>
            <person name="Arcadi E."/>
            <person name="Smedile F."/>
            <person name="La Spada G."/>
            <person name="La Cono V."/>
            <person name="Yakimov M.M."/>
        </authorList>
    </citation>
    <scope>NUCLEOTIDE SEQUENCE [LARGE SCALE GENOMIC DNA]</scope>
    <source>
        <strain evidence="3 4">M27-SA2</strain>
    </source>
</reference>
<evidence type="ECO:0000259" key="1">
    <source>
        <dbReference type="Pfam" id="PF13524"/>
    </source>
</evidence>
<evidence type="ECO:0000313" key="5">
    <source>
        <dbReference type="Proteomes" id="UP000069906"/>
    </source>
</evidence>
<protein>
    <recommendedName>
        <fullName evidence="1">Spore protein YkvP/CgeB glycosyl transferase-like domain-containing protein</fullName>
    </recommendedName>
</protein>